<organism evidence="2 3">
    <name type="scientific">Rosa chinensis</name>
    <name type="common">China rose</name>
    <dbReference type="NCBI Taxonomy" id="74649"/>
    <lineage>
        <taxon>Eukaryota</taxon>
        <taxon>Viridiplantae</taxon>
        <taxon>Streptophyta</taxon>
        <taxon>Embryophyta</taxon>
        <taxon>Tracheophyta</taxon>
        <taxon>Spermatophyta</taxon>
        <taxon>Magnoliopsida</taxon>
        <taxon>eudicotyledons</taxon>
        <taxon>Gunneridae</taxon>
        <taxon>Pentapetalae</taxon>
        <taxon>rosids</taxon>
        <taxon>fabids</taxon>
        <taxon>Rosales</taxon>
        <taxon>Rosaceae</taxon>
        <taxon>Rosoideae</taxon>
        <taxon>Rosoideae incertae sedis</taxon>
        <taxon>Rosa</taxon>
    </lineage>
</organism>
<dbReference type="EMBL" id="PDCK01000045">
    <property type="protein sequence ID" value="PRQ19972.1"/>
    <property type="molecule type" value="Genomic_DNA"/>
</dbReference>
<protein>
    <submittedName>
        <fullName evidence="2">Uncharacterized protein</fullName>
    </submittedName>
</protein>
<dbReference type="Gramene" id="PRQ19972">
    <property type="protein sequence ID" value="PRQ19972"/>
    <property type="gene ID" value="RchiOBHm_Chr7g0223071"/>
</dbReference>
<keyword evidence="1" id="KW-0812">Transmembrane</keyword>
<accession>A0A2P6PDG2</accession>
<evidence type="ECO:0000256" key="1">
    <source>
        <dbReference type="SAM" id="Phobius"/>
    </source>
</evidence>
<keyword evidence="3" id="KW-1185">Reference proteome</keyword>
<evidence type="ECO:0000313" key="3">
    <source>
        <dbReference type="Proteomes" id="UP000238479"/>
    </source>
</evidence>
<name>A0A2P6PDG2_ROSCH</name>
<reference evidence="2 3" key="1">
    <citation type="journal article" date="2018" name="Nat. Genet.">
        <title>The Rosa genome provides new insights in the design of modern roses.</title>
        <authorList>
            <person name="Bendahmane M."/>
        </authorList>
    </citation>
    <scope>NUCLEOTIDE SEQUENCE [LARGE SCALE GENOMIC DNA]</scope>
    <source>
        <strain evidence="3">cv. Old Blush</strain>
    </source>
</reference>
<feature type="transmembrane region" description="Helical" evidence="1">
    <location>
        <begin position="41"/>
        <end position="64"/>
    </location>
</feature>
<proteinExistence type="predicted"/>
<sequence length="70" mass="8188">MEDEFFDDLMVLYIEKEFADSIDNDSVIAEFELSGSRGYDLVSLLLFYNKCMLVVFNLWGLVLCPLRCMF</sequence>
<keyword evidence="1" id="KW-1133">Transmembrane helix</keyword>
<comment type="caution">
    <text evidence="2">The sequence shown here is derived from an EMBL/GenBank/DDBJ whole genome shotgun (WGS) entry which is preliminary data.</text>
</comment>
<dbReference type="AlphaFoldDB" id="A0A2P6PDG2"/>
<dbReference type="Proteomes" id="UP000238479">
    <property type="component" value="Chromosome 7"/>
</dbReference>
<evidence type="ECO:0000313" key="2">
    <source>
        <dbReference type="EMBL" id="PRQ19972.1"/>
    </source>
</evidence>
<keyword evidence="1" id="KW-0472">Membrane</keyword>
<gene>
    <name evidence="2" type="ORF">RchiOBHm_Chr7g0223071</name>
</gene>